<dbReference type="Proteomes" id="UP001461341">
    <property type="component" value="Chromosome"/>
</dbReference>
<evidence type="ECO:0000313" key="3">
    <source>
        <dbReference type="EMBL" id="WZL76826.1"/>
    </source>
</evidence>
<evidence type="ECO:0000313" key="4">
    <source>
        <dbReference type="Proteomes" id="UP001461341"/>
    </source>
</evidence>
<protein>
    <submittedName>
        <fullName evidence="3">CtsR family transcriptional regulator</fullName>
    </submittedName>
</protein>
<feature type="domain" description="CtsR C-terminal dimerization" evidence="2">
    <location>
        <begin position="91"/>
        <end position="152"/>
    </location>
</feature>
<dbReference type="EMBL" id="CP121689">
    <property type="protein sequence ID" value="WZL76826.1"/>
    <property type="molecule type" value="Genomic_DNA"/>
</dbReference>
<proteinExistence type="predicted"/>
<dbReference type="Pfam" id="PF05848">
    <property type="entry name" value="CtsR"/>
    <property type="match status" value="1"/>
</dbReference>
<dbReference type="Gene3D" id="1.10.1200.150">
    <property type="entry name" value="Transcriptional regulator CtsR, C-terminal domain"/>
    <property type="match status" value="1"/>
</dbReference>
<sequence>MRSLCDTIEKYLMKMIESSPDQAIVVQRGKLAIEFECAPSQINYVLATRFSVARGFIVESRRGGSGYVRIKRITLDRLEPIIRYVEERDRGLREAEVEDLVELLKREGYITGREAALMKAATINALSGFGESDGNLVAEKNVLRSHILREMLLRVLGWREDEV</sequence>
<evidence type="ECO:0000259" key="2">
    <source>
        <dbReference type="Pfam" id="PF17727"/>
    </source>
</evidence>
<dbReference type="InterPro" id="IPR041902">
    <property type="entry name" value="CtsR_N_sf"/>
</dbReference>
<dbReference type="InterPro" id="IPR041473">
    <property type="entry name" value="CtsR_C"/>
</dbReference>
<dbReference type="RefSeq" id="WP_369018990.1">
    <property type="nucleotide sequence ID" value="NZ_CP121689.1"/>
</dbReference>
<dbReference type="Pfam" id="PF17727">
    <property type="entry name" value="CtsR_C"/>
    <property type="match status" value="1"/>
</dbReference>
<dbReference type="InterPro" id="IPR041908">
    <property type="entry name" value="CtsR_C_sf"/>
</dbReference>
<organism evidence="3 4">
    <name type="scientific">Thermatribacter velox</name>
    <dbReference type="NCBI Taxonomy" id="3039681"/>
    <lineage>
        <taxon>Bacteria</taxon>
        <taxon>Pseudomonadati</taxon>
        <taxon>Atribacterota</taxon>
        <taxon>Atribacteria</taxon>
        <taxon>Atribacterales</taxon>
        <taxon>Thermatribacteraceae</taxon>
        <taxon>Thermatribacter</taxon>
    </lineage>
</organism>
<evidence type="ECO:0000259" key="1">
    <source>
        <dbReference type="Pfam" id="PF05848"/>
    </source>
</evidence>
<feature type="domain" description="CtsR N-terminal HTH" evidence="1">
    <location>
        <begin position="3"/>
        <end position="73"/>
    </location>
</feature>
<accession>A0ABZ2YEX3</accession>
<dbReference type="InterPro" id="IPR040465">
    <property type="entry name" value="CtsR_N"/>
</dbReference>
<dbReference type="Gene3D" id="3.30.56.130">
    <property type="entry name" value="Transcriptional regulator CtsR, winged HTH domain"/>
    <property type="match status" value="1"/>
</dbReference>
<keyword evidence="4" id="KW-1185">Reference proteome</keyword>
<name>A0ABZ2YEX3_9BACT</name>
<gene>
    <name evidence="3" type="ORF">QBE54_03605</name>
</gene>
<reference evidence="3 4" key="1">
    <citation type="submission" date="2023-03" db="EMBL/GenBank/DDBJ databases">
        <title>Novel Species.</title>
        <authorList>
            <person name="Ma S."/>
        </authorList>
    </citation>
    <scope>NUCLEOTIDE SEQUENCE [LARGE SCALE GENOMIC DNA]</scope>
    <source>
        <strain evidence="3 4">B11</strain>
    </source>
</reference>